<sequence length="126" mass="14336">MSEHSVCLCQILFIHQAKRPHDFLDATVESLFQVSGADPDHVIALAPKPPVALLIPAHALWNLMKLAIDLDHQLLRMNGKIRDIWPDRNLASDVDVEMVAKFPKFRPEPPFPIRHLAPQLSCETYR</sequence>
<keyword evidence="2" id="KW-1185">Reference proteome</keyword>
<evidence type="ECO:0000313" key="1">
    <source>
        <dbReference type="EMBL" id="MBB4063227.1"/>
    </source>
</evidence>
<dbReference type="EMBL" id="JACIEZ010000001">
    <property type="protein sequence ID" value="MBB4063227.1"/>
    <property type="molecule type" value="Genomic_DNA"/>
</dbReference>
<proteinExistence type="predicted"/>
<reference evidence="1 2" key="1">
    <citation type="submission" date="2020-08" db="EMBL/GenBank/DDBJ databases">
        <title>Genomic Encyclopedia of Type Strains, Phase IV (KMG-IV): sequencing the most valuable type-strain genomes for metagenomic binning, comparative biology and taxonomic classification.</title>
        <authorList>
            <person name="Goeker M."/>
        </authorList>
    </citation>
    <scope>NUCLEOTIDE SEQUENCE [LARGE SCALE GENOMIC DNA]</scope>
    <source>
        <strain evidence="1 2">DSM 29853</strain>
    </source>
</reference>
<gene>
    <name evidence="1" type="ORF">GGR23_000388</name>
</gene>
<accession>A0A7W6J338</accession>
<dbReference type="AlphaFoldDB" id="A0A7W6J338"/>
<evidence type="ECO:0000313" key="2">
    <source>
        <dbReference type="Proteomes" id="UP000528286"/>
    </source>
</evidence>
<dbReference type="Proteomes" id="UP000528286">
    <property type="component" value="Unassembled WGS sequence"/>
</dbReference>
<protein>
    <submittedName>
        <fullName evidence="1">Uncharacterized protein</fullName>
    </submittedName>
</protein>
<comment type="caution">
    <text evidence="1">The sequence shown here is derived from an EMBL/GenBank/DDBJ whole genome shotgun (WGS) entry which is preliminary data.</text>
</comment>
<name>A0A7W6J338_9HYPH</name>
<organism evidence="1 2">
    <name type="scientific">Gellertiella hungarica</name>
    <dbReference type="NCBI Taxonomy" id="1572859"/>
    <lineage>
        <taxon>Bacteria</taxon>
        <taxon>Pseudomonadati</taxon>
        <taxon>Pseudomonadota</taxon>
        <taxon>Alphaproteobacteria</taxon>
        <taxon>Hyphomicrobiales</taxon>
        <taxon>Rhizobiaceae</taxon>
        <taxon>Gellertiella</taxon>
    </lineage>
</organism>